<feature type="domain" description="Reverse transcriptase zinc-binding" evidence="1">
    <location>
        <begin position="77"/>
        <end position="127"/>
    </location>
</feature>
<dbReference type="EMBL" id="BQKI01000001">
    <property type="protein sequence ID" value="GJM84452.1"/>
    <property type="molecule type" value="Genomic_DNA"/>
</dbReference>
<evidence type="ECO:0000259" key="1">
    <source>
        <dbReference type="Pfam" id="PF13966"/>
    </source>
</evidence>
<reference evidence="2" key="1">
    <citation type="journal article" date="2018" name="DNA Res.">
        <title>Multiple hybrid de novo genome assembly of finger millet, an orphan allotetraploid crop.</title>
        <authorList>
            <person name="Hatakeyama M."/>
            <person name="Aluri S."/>
            <person name="Balachadran M.T."/>
            <person name="Sivarajan S.R."/>
            <person name="Patrignani A."/>
            <person name="Gruter S."/>
            <person name="Poveda L."/>
            <person name="Shimizu-Inatsugi R."/>
            <person name="Baeten J."/>
            <person name="Francoijs K.J."/>
            <person name="Nataraja K.N."/>
            <person name="Reddy Y.A.N."/>
            <person name="Phadnis S."/>
            <person name="Ravikumar R.L."/>
            <person name="Schlapbach R."/>
            <person name="Sreeman S.M."/>
            <person name="Shimizu K.K."/>
        </authorList>
    </citation>
    <scope>NUCLEOTIDE SEQUENCE</scope>
</reference>
<reference evidence="2" key="2">
    <citation type="submission" date="2021-12" db="EMBL/GenBank/DDBJ databases">
        <title>Resequencing data analysis of finger millet.</title>
        <authorList>
            <person name="Hatakeyama M."/>
            <person name="Aluri S."/>
            <person name="Balachadran M.T."/>
            <person name="Sivarajan S.R."/>
            <person name="Poveda L."/>
            <person name="Shimizu-Inatsugi R."/>
            <person name="Schlapbach R."/>
            <person name="Sreeman S.M."/>
            <person name="Shimizu K.K."/>
        </authorList>
    </citation>
    <scope>NUCLEOTIDE SEQUENCE</scope>
</reference>
<name>A0AAV5BEE3_ELECO</name>
<sequence length="128" mass="14697">MEDLCPLIFSMVPKRISNKRTVHEAITDMRWIHDIHGVASIEVILEFIKVCDIILDITLQPGVADVHLWRLSSSGQYSASSAYEAQFQGSVQFSPWERIWKTWAPGKCRFFLGLVAHNRCWTADHLAR</sequence>
<protein>
    <recommendedName>
        <fullName evidence="1">Reverse transcriptase zinc-binding domain-containing protein</fullName>
    </recommendedName>
</protein>
<evidence type="ECO:0000313" key="3">
    <source>
        <dbReference type="Proteomes" id="UP001054889"/>
    </source>
</evidence>
<dbReference type="AlphaFoldDB" id="A0AAV5BEE3"/>
<gene>
    <name evidence="2" type="primary">ga00122</name>
    <name evidence="2" type="ORF">PR202_ga00122</name>
</gene>
<proteinExistence type="predicted"/>
<dbReference type="Proteomes" id="UP001054889">
    <property type="component" value="Unassembled WGS sequence"/>
</dbReference>
<evidence type="ECO:0000313" key="2">
    <source>
        <dbReference type="EMBL" id="GJM84452.1"/>
    </source>
</evidence>
<accession>A0AAV5BEE3</accession>
<dbReference type="InterPro" id="IPR026960">
    <property type="entry name" value="RVT-Znf"/>
</dbReference>
<keyword evidence="3" id="KW-1185">Reference proteome</keyword>
<comment type="caution">
    <text evidence="2">The sequence shown here is derived from an EMBL/GenBank/DDBJ whole genome shotgun (WGS) entry which is preliminary data.</text>
</comment>
<organism evidence="2 3">
    <name type="scientific">Eleusine coracana subsp. coracana</name>
    <dbReference type="NCBI Taxonomy" id="191504"/>
    <lineage>
        <taxon>Eukaryota</taxon>
        <taxon>Viridiplantae</taxon>
        <taxon>Streptophyta</taxon>
        <taxon>Embryophyta</taxon>
        <taxon>Tracheophyta</taxon>
        <taxon>Spermatophyta</taxon>
        <taxon>Magnoliopsida</taxon>
        <taxon>Liliopsida</taxon>
        <taxon>Poales</taxon>
        <taxon>Poaceae</taxon>
        <taxon>PACMAD clade</taxon>
        <taxon>Chloridoideae</taxon>
        <taxon>Cynodonteae</taxon>
        <taxon>Eleusininae</taxon>
        <taxon>Eleusine</taxon>
    </lineage>
</organism>
<dbReference type="Pfam" id="PF13966">
    <property type="entry name" value="zf-RVT"/>
    <property type="match status" value="1"/>
</dbReference>